<evidence type="ECO:0000256" key="1">
    <source>
        <dbReference type="SAM" id="Phobius"/>
    </source>
</evidence>
<keyword evidence="1" id="KW-1133">Transmembrane helix</keyword>
<dbReference type="InterPro" id="IPR035992">
    <property type="entry name" value="Ricin_B-like_lectins"/>
</dbReference>
<evidence type="ECO:0000313" key="3">
    <source>
        <dbReference type="EMBL" id="SSX07582.1"/>
    </source>
</evidence>
<reference evidence="4" key="2">
    <citation type="submission" date="2018-07" db="EMBL/GenBank/DDBJ databases">
        <authorList>
            <person name="Quirk P.G."/>
            <person name="Krulwich T.A."/>
        </authorList>
    </citation>
    <scope>NUCLEOTIDE SEQUENCE</scope>
</reference>
<dbReference type="EMBL" id="UFQT01000903">
    <property type="protein sequence ID" value="SSX27920.1"/>
    <property type="molecule type" value="Genomic_DNA"/>
</dbReference>
<dbReference type="SUPFAM" id="SSF50370">
    <property type="entry name" value="Ricin B-like lectins"/>
    <property type="match status" value="1"/>
</dbReference>
<evidence type="ECO:0000259" key="2">
    <source>
        <dbReference type="Pfam" id="PF00652"/>
    </source>
</evidence>
<keyword evidence="1" id="KW-0472">Membrane</keyword>
<dbReference type="PROSITE" id="PS50231">
    <property type="entry name" value="RICIN_B_LECTIN"/>
    <property type="match status" value="1"/>
</dbReference>
<proteinExistence type="predicted"/>
<dbReference type="AlphaFoldDB" id="A0A336MDC4"/>
<reference evidence="3" key="1">
    <citation type="submission" date="2018-04" db="EMBL/GenBank/DDBJ databases">
        <authorList>
            <person name="Go L.Y."/>
            <person name="Mitchell J.A."/>
        </authorList>
    </citation>
    <scope>NUCLEOTIDE SEQUENCE</scope>
    <source>
        <tissue evidence="3">Whole organism</tissue>
    </source>
</reference>
<gene>
    <name evidence="4" type="primary">CSON014959</name>
</gene>
<dbReference type="Pfam" id="PF00652">
    <property type="entry name" value="Ricin_B_lectin"/>
    <property type="match status" value="1"/>
</dbReference>
<name>A0A336MDC4_CULSO</name>
<dbReference type="EMBL" id="UFQS01000903">
    <property type="protein sequence ID" value="SSX07582.1"/>
    <property type="molecule type" value="Genomic_DNA"/>
</dbReference>
<feature type="domain" description="Ricin B lectin" evidence="2">
    <location>
        <begin position="35"/>
        <end position="99"/>
    </location>
</feature>
<sequence>MVKSFTNTLIFMQKFSTGYLSLSLLLYLSIFDVFQVRNFAFGNKTCLDSPGGKKNFRRAVSLYPCHGTGGNQFWMFSKNGEIRRDEACLDYAGQDVILYP</sequence>
<dbReference type="VEuPathDB" id="VectorBase:CSON014959"/>
<organism evidence="4">
    <name type="scientific">Culicoides sonorensis</name>
    <name type="common">Biting midge</name>
    <dbReference type="NCBI Taxonomy" id="179676"/>
    <lineage>
        <taxon>Eukaryota</taxon>
        <taxon>Metazoa</taxon>
        <taxon>Ecdysozoa</taxon>
        <taxon>Arthropoda</taxon>
        <taxon>Hexapoda</taxon>
        <taxon>Insecta</taxon>
        <taxon>Pterygota</taxon>
        <taxon>Neoptera</taxon>
        <taxon>Endopterygota</taxon>
        <taxon>Diptera</taxon>
        <taxon>Nematocera</taxon>
        <taxon>Chironomoidea</taxon>
        <taxon>Ceratopogonidae</taxon>
        <taxon>Ceratopogoninae</taxon>
        <taxon>Culicoides</taxon>
        <taxon>Monoculicoides</taxon>
    </lineage>
</organism>
<dbReference type="InterPro" id="IPR000772">
    <property type="entry name" value="Ricin_B_lectin"/>
</dbReference>
<accession>A0A336MDC4</accession>
<feature type="transmembrane region" description="Helical" evidence="1">
    <location>
        <begin position="15"/>
        <end position="34"/>
    </location>
</feature>
<dbReference type="Gene3D" id="2.80.10.50">
    <property type="match status" value="1"/>
</dbReference>
<keyword evidence="1" id="KW-0812">Transmembrane</keyword>
<protein>
    <submittedName>
        <fullName evidence="4">CSON014959 protein</fullName>
    </submittedName>
</protein>
<evidence type="ECO:0000313" key="4">
    <source>
        <dbReference type="EMBL" id="SSX27920.1"/>
    </source>
</evidence>